<gene>
    <name evidence="2" type="ORF">SE17_34170</name>
</gene>
<protein>
    <submittedName>
        <fullName evidence="2">Acyl-CoA thioester hydrolase</fullName>
    </submittedName>
</protein>
<dbReference type="Pfam" id="PF01738">
    <property type="entry name" value="DLH"/>
    <property type="match status" value="1"/>
</dbReference>
<feature type="domain" description="Dienelactone hydrolase" evidence="1">
    <location>
        <begin position="65"/>
        <end position="235"/>
    </location>
</feature>
<evidence type="ECO:0000313" key="2">
    <source>
        <dbReference type="EMBL" id="KPV49165.1"/>
    </source>
</evidence>
<evidence type="ECO:0000313" key="3">
    <source>
        <dbReference type="Proteomes" id="UP000050509"/>
    </source>
</evidence>
<dbReference type="PANTHER" id="PTHR22946">
    <property type="entry name" value="DIENELACTONE HYDROLASE DOMAIN-CONTAINING PROTEIN-RELATED"/>
    <property type="match status" value="1"/>
</dbReference>
<dbReference type="PATRIC" id="fig|186479.3.peg.4108"/>
<dbReference type="InterPro" id="IPR050261">
    <property type="entry name" value="FrsA_esterase"/>
</dbReference>
<reference evidence="2 3" key="1">
    <citation type="submission" date="2015-09" db="EMBL/GenBank/DDBJ databases">
        <title>Draft genome sequence of Kouleothrix aurantiaca JCM 19913.</title>
        <authorList>
            <person name="Hemp J."/>
        </authorList>
    </citation>
    <scope>NUCLEOTIDE SEQUENCE [LARGE SCALE GENOMIC DNA]</scope>
    <source>
        <strain evidence="2 3">COM-B</strain>
    </source>
</reference>
<dbReference type="InterPro" id="IPR002925">
    <property type="entry name" value="Dienelactn_hydro"/>
</dbReference>
<comment type="caution">
    <text evidence="2">The sequence shown here is derived from an EMBL/GenBank/DDBJ whole genome shotgun (WGS) entry which is preliminary data.</text>
</comment>
<dbReference type="Proteomes" id="UP000050509">
    <property type="component" value="Unassembled WGS sequence"/>
</dbReference>
<evidence type="ECO:0000259" key="1">
    <source>
        <dbReference type="Pfam" id="PF01738"/>
    </source>
</evidence>
<dbReference type="EMBL" id="LJCR01002152">
    <property type="protein sequence ID" value="KPV49165.1"/>
    <property type="molecule type" value="Genomic_DNA"/>
</dbReference>
<dbReference type="AlphaFoldDB" id="A0A0N8PR78"/>
<accession>A0A0N8PR78</accession>
<name>A0A0N8PR78_9CHLR</name>
<sequence length="279" mass="30370">ARTRQLLSYAVEPGERVGAWLLLPKGSAPAGGWPAILAIHQHGGEYHLGKSEPAGMGPNPMYFYGRDLCQRGFAVLCPDQLCFEERRPPEDAPNDRAIGMAYERFEFTRRVVAGSCLQTKYLHDMSCALDVLGALPEVNTAQIGCFGHSLGGQESLWLAWYDSRIRAAASSCGFGMISTLIRDRINHNFALYVPGMLEYGDVDALVADLAPRPFMFTAGDADPIFPVDGVRHIAARAAEAYAAAGAPEHFAAHIFSGVHSLPDDAKQAAYGFLERWIKA</sequence>
<keyword evidence="2" id="KW-0378">Hydrolase</keyword>
<proteinExistence type="predicted"/>
<dbReference type="GO" id="GO:0016787">
    <property type="term" value="F:hydrolase activity"/>
    <property type="evidence" value="ECO:0007669"/>
    <property type="project" value="UniProtKB-KW"/>
</dbReference>
<dbReference type="InterPro" id="IPR029058">
    <property type="entry name" value="AB_hydrolase_fold"/>
</dbReference>
<dbReference type="SUPFAM" id="SSF53474">
    <property type="entry name" value="alpha/beta-Hydrolases"/>
    <property type="match status" value="1"/>
</dbReference>
<keyword evidence="3" id="KW-1185">Reference proteome</keyword>
<organism evidence="2 3">
    <name type="scientific">Kouleothrix aurantiaca</name>
    <dbReference type="NCBI Taxonomy" id="186479"/>
    <lineage>
        <taxon>Bacteria</taxon>
        <taxon>Bacillati</taxon>
        <taxon>Chloroflexota</taxon>
        <taxon>Chloroflexia</taxon>
        <taxon>Chloroflexales</taxon>
        <taxon>Roseiflexineae</taxon>
        <taxon>Roseiflexaceae</taxon>
        <taxon>Kouleothrix</taxon>
    </lineage>
</organism>
<feature type="non-terminal residue" evidence="2">
    <location>
        <position position="1"/>
    </location>
</feature>
<dbReference type="Gene3D" id="3.40.50.1820">
    <property type="entry name" value="alpha/beta hydrolase"/>
    <property type="match status" value="1"/>
</dbReference>